<dbReference type="EMBL" id="CP001867">
    <property type="protein sequence ID" value="ADB73503.1"/>
    <property type="molecule type" value="Genomic_DNA"/>
</dbReference>
<gene>
    <name evidence="2" type="ordered locus">Gobs_0733</name>
</gene>
<dbReference type="KEGG" id="gob:Gobs_0733"/>
<reference evidence="2 3" key="1">
    <citation type="journal article" date="2010" name="Stand. Genomic Sci.">
        <title>Complete genome sequence of Geodermatophilus obscurus type strain (G-20).</title>
        <authorList>
            <person name="Ivanova N."/>
            <person name="Sikorski J."/>
            <person name="Jando M."/>
            <person name="Munk C."/>
            <person name="Lapidus A."/>
            <person name="Glavina Del Rio T."/>
            <person name="Copeland A."/>
            <person name="Tice H."/>
            <person name="Cheng J.-F."/>
            <person name="Lucas S."/>
            <person name="Chen F."/>
            <person name="Nolan M."/>
            <person name="Bruce D."/>
            <person name="Goodwin L."/>
            <person name="Pitluck S."/>
            <person name="Mavromatis K."/>
            <person name="Mikhailova N."/>
            <person name="Pati A."/>
            <person name="Chen A."/>
            <person name="Palaniappan K."/>
            <person name="Land M."/>
            <person name="Hauser L."/>
            <person name="Chang Y.-J."/>
            <person name="Jeffries C.D."/>
            <person name="Meincke L."/>
            <person name="Brettin T."/>
            <person name="Detter J.C."/>
            <person name="Detter J.C."/>
            <person name="Rohde M."/>
            <person name="Goeker M."/>
            <person name="Bristow J."/>
            <person name="Eisen J.A."/>
            <person name="Markowitz V."/>
            <person name="Hugenholtz P."/>
            <person name="Kyrpides N.C."/>
            <person name="Klenk H.-P."/>
        </authorList>
    </citation>
    <scope>NUCLEOTIDE SEQUENCE [LARGE SCALE GENOMIC DNA]</scope>
    <source>
        <strain evidence="3">ATCC 25078 / DSM 43160 / JCM 3152 / KCC A-0152 / KCTC 9177 / NBRC 13315 / NRRL B-3577 / G-20</strain>
    </source>
</reference>
<protein>
    <recommendedName>
        <fullName evidence="1">VOC domain-containing protein</fullName>
    </recommendedName>
</protein>
<dbReference type="Gene3D" id="3.10.180.10">
    <property type="entry name" value="2,3-Dihydroxybiphenyl 1,2-Dioxygenase, domain 1"/>
    <property type="match status" value="1"/>
</dbReference>
<keyword evidence="3" id="KW-1185">Reference proteome</keyword>
<name>D2S881_GEOOG</name>
<evidence type="ECO:0000313" key="2">
    <source>
        <dbReference type="EMBL" id="ADB73503.1"/>
    </source>
</evidence>
<dbReference type="HOGENOM" id="CLU_148021_1_0_11"/>
<dbReference type="eggNOG" id="COG0346">
    <property type="taxonomic scope" value="Bacteria"/>
</dbReference>
<reference evidence="3" key="2">
    <citation type="submission" date="2010-01" db="EMBL/GenBank/DDBJ databases">
        <title>The complete genome of Geodermatophilus obscurus DSM 43160.</title>
        <authorList>
            <consortium name="US DOE Joint Genome Institute (JGI-PGF)"/>
            <person name="Lucas S."/>
            <person name="Copeland A."/>
            <person name="Lapidus A."/>
            <person name="Glavina del Rio T."/>
            <person name="Dalin E."/>
            <person name="Tice H."/>
            <person name="Bruce D."/>
            <person name="Goodwin L."/>
            <person name="Pitluck S."/>
            <person name="Kyrpides N."/>
            <person name="Mavromatis K."/>
            <person name="Ivanova N."/>
            <person name="Munk A.C."/>
            <person name="Brettin T."/>
            <person name="Detter J.C."/>
            <person name="Han C."/>
            <person name="Larimer F."/>
            <person name="Land M."/>
            <person name="Hauser L."/>
            <person name="Markowitz V."/>
            <person name="Cheng J.-F."/>
            <person name="Hugenholtz P."/>
            <person name="Woyke T."/>
            <person name="Wu D."/>
            <person name="Jando M."/>
            <person name="Schneider S."/>
            <person name="Klenk H.-P."/>
            <person name="Eisen J.A."/>
        </authorList>
    </citation>
    <scope>NUCLEOTIDE SEQUENCE [LARGE SCALE GENOMIC DNA]</scope>
    <source>
        <strain evidence="3">ATCC 25078 / DSM 43160 / JCM 3152 / KCC A-0152 / KCTC 9177 / NBRC 13315 / NRRL B-3577 / G-20</strain>
    </source>
</reference>
<dbReference type="Proteomes" id="UP000001382">
    <property type="component" value="Chromosome"/>
</dbReference>
<dbReference type="CDD" id="cd06587">
    <property type="entry name" value="VOC"/>
    <property type="match status" value="1"/>
</dbReference>
<dbReference type="Pfam" id="PF00903">
    <property type="entry name" value="Glyoxalase"/>
    <property type="match status" value="1"/>
</dbReference>
<feature type="domain" description="VOC" evidence="1">
    <location>
        <begin position="2"/>
        <end position="111"/>
    </location>
</feature>
<dbReference type="AlphaFoldDB" id="D2S881"/>
<dbReference type="InterPro" id="IPR037523">
    <property type="entry name" value="VOC_core"/>
</dbReference>
<dbReference type="RefSeq" id="WP_012946944.1">
    <property type="nucleotide sequence ID" value="NC_013757.1"/>
</dbReference>
<accession>D2S881</accession>
<evidence type="ECO:0000259" key="1">
    <source>
        <dbReference type="PROSITE" id="PS51819"/>
    </source>
</evidence>
<dbReference type="OrthoDB" id="2453533at2"/>
<organism evidence="2 3">
    <name type="scientific">Geodermatophilus obscurus (strain ATCC 25078 / DSM 43160 / JCM 3152 / CCUG 61914 / KCC A-0152 / KCTC 9177 / NBRC 13315 / NRRL B-3577 / G-20)</name>
    <dbReference type="NCBI Taxonomy" id="526225"/>
    <lineage>
        <taxon>Bacteria</taxon>
        <taxon>Bacillati</taxon>
        <taxon>Actinomycetota</taxon>
        <taxon>Actinomycetes</taxon>
        <taxon>Geodermatophilales</taxon>
        <taxon>Geodermatophilaceae</taxon>
        <taxon>Geodermatophilus</taxon>
    </lineage>
</organism>
<sequence>MAFTSVPAQATVADLTSAEAWYSTLIGRSPDSRPMHGLIEWHLGQHFGVQVWVDPDRCGRSSIILSADDLDAEAKRLSDAGIGHDGPQQVTSSRVLQLKDPDGNRVVLTGA</sequence>
<evidence type="ECO:0000313" key="3">
    <source>
        <dbReference type="Proteomes" id="UP000001382"/>
    </source>
</evidence>
<dbReference type="STRING" id="526225.Gobs_0733"/>
<proteinExistence type="predicted"/>
<dbReference type="SUPFAM" id="SSF54593">
    <property type="entry name" value="Glyoxalase/Bleomycin resistance protein/Dihydroxybiphenyl dioxygenase"/>
    <property type="match status" value="1"/>
</dbReference>
<dbReference type="InterPro" id="IPR004360">
    <property type="entry name" value="Glyas_Fos-R_dOase_dom"/>
</dbReference>
<dbReference type="PROSITE" id="PS51819">
    <property type="entry name" value="VOC"/>
    <property type="match status" value="1"/>
</dbReference>
<dbReference type="InterPro" id="IPR029068">
    <property type="entry name" value="Glyas_Bleomycin-R_OHBP_Dase"/>
</dbReference>